<keyword evidence="2" id="KW-1185">Reference proteome</keyword>
<reference evidence="1 2" key="1">
    <citation type="submission" date="2022-01" db="EMBL/GenBank/DDBJ databases">
        <authorList>
            <person name="Xiong W."/>
            <person name="Schranz E."/>
        </authorList>
    </citation>
    <scope>NUCLEOTIDE SEQUENCE [LARGE SCALE GENOMIC DNA]</scope>
</reference>
<proteinExistence type="predicted"/>
<sequence length="68" mass="7791">MFAGEDIKLLNSYRSEATDSKVDIISKSLQDTEEGPYEDGDDETEHVYIKKLEYAFVVTFLNSLYTCN</sequence>
<dbReference type="Proteomes" id="UP001157418">
    <property type="component" value="Unassembled WGS sequence"/>
</dbReference>
<dbReference type="Gene3D" id="1.20.1270.10">
    <property type="match status" value="1"/>
</dbReference>
<accession>A0AAU9PPJ6</accession>
<name>A0AAU9PPJ6_9ASTR</name>
<comment type="caution">
    <text evidence="1">The sequence shown here is derived from an EMBL/GenBank/DDBJ whole genome shotgun (WGS) entry which is preliminary data.</text>
</comment>
<evidence type="ECO:0000313" key="1">
    <source>
        <dbReference type="EMBL" id="CAH1451596.1"/>
    </source>
</evidence>
<dbReference type="AlphaFoldDB" id="A0AAU9PPJ6"/>
<protein>
    <submittedName>
        <fullName evidence="1">Uncharacterized protein</fullName>
    </submittedName>
</protein>
<evidence type="ECO:0000313" key="2">
    <source>
        <dbReference type="Proteomes" id="UP001157418"/>
    </source>
</evidence>
<gene>
    <name evidence="1" type="ORF">LVIROSA_LOCUS36949</name>
</gene>
<dbReference type="EMBL" id="CAKMRJ010005745">
    <property type="protein sequence ID" value="CAH1451596.1"/>
    <property type="molecule type" value="Genomic_DNA"/>
</dbReference>
<organism evidence="1 2">
    <name type="scientific">Lactuca virosa</name>
    <dbReference type="NCBI Taxonomy" id="75947"/>
    <lineage>
        <taxon>Eukaryota</taxon>
        <taxon>Viridiplantae</taxon>
        <taxon>Streptophyta</taxon>
        <taxon>Embryophyta</taxon>
        <taxon>Tracheophyta</taxon>
        <taxon>Spermatophyta</taxon>
        <taxon>Magnoliopsida</taxon>
        <taxon>eudicotyledons</taxon>
        <taxon>Gunneridae</taxon>
        <taxon>Pentapetalae</taxon>
        <taxon>asterids</taxon>
        <taxon>campanulids</taxon>
        <taxon>Asterales</taxon>
        <taxon>Asteraceae</taxon>
        <taxon>Cichorioideae</taxon>
        <taxon>Cichorieae</taxon>
        <taxon>Lactucinae</taxon>
        <taxon>Lactuca</taxon>
    </lineage>
</organism>
<dbReference type="InterPro" id="IPR029048">
    <property type="entry name" value="HSP70_C_sf"/>
</dbReference>